<dbReference type="Pfam" id="PF11066">
    <property type="entry name" value="DUF2867"/>
    <property type="match status" value="1"/>
</dbReference>
<sequence>MNSPLNNPNPGRKILVTGASGYVGGRLVRHLLSQDFAVRVMVRDKNKISGQPWLSRVEISQGNANDFLSVKSALTGIHTAFYLLHSINLGSNFDELEAEMARNFARAAEEAGVSQIVYLGGIANDKQISQHLQSRANTGRELASGSVPVIEMRAGIIIGSGSASFEMLRHLTHRLPIMTTPKWVSNLTQPIAIRDVLWYLSSAAALKNPVSGIFDIGGPAVLSYADMMQMFAKISGLRRRWIIKVPVLTPALSSLWIGFVTPVPTALARPLVQSLISEVVADPAKSIAGLIPPPPEGLVQIDSAIELALSRTSQNQVESRWSDATQPTAPWQKAQSDPAWAGEVILRDHRERIVETSKENLWKSVEQIGGEHGWYGADFLWWARGVIDRAFGGVGLRRGRRHPDTLRIGDSLDFWRVENLEEGVSLKLYAEMILPGKAWLEFKIEEIIVDGQKMRKISQDATFSPRGLGGQLYWFAVSPFHVLIFPRMLLNLVRSANRKDYAEAQLKNR</sequence>
<dbReference type="InterPro" id="IPR021295">
    <property type="entry name" value="DUF2867"/>
</dbReference>
<dbReference type="InterPro" id="IPR051207">
    <property type="entry name" value="ComplexI_NDUFA9_subunit"/>
</dbReference>
<reference evidence="2" key="1">
    <citation type="submission" date="2020-05" db="EMBL/GenBank/DDBJ databases">
        <authorList>
            <person name="Chiriac C."/>
            <person name="Salcher M."/>
            <person name="Ghai R."/>
            <person name="Kavagutti S V."/>
        </authorList>
    </citation>
    <scope>NUCLEOTIDE SEQUENCE</scope>
</reference>
<gene>
    <name evidence="2" type="ORF">UFOPK2844_00526</name>
</gene>
<dbReference type="InterPro" id="IPR036291">
    <property type="entry name" value="NAD(P)-bd_dom_sf"/>
</dbReference>
<feature type="domain" description="NAD(P)-binding" evidence="1">
    <location>
        <begin position="18"/>
        <end position="134"/>
    </location>
</feature>
<protein>
    <submittedName>
        <fullName evidence="2">Unannotated protein</fullName>
    </submittedName>
</protein>
<dbReference type="AlphaFoldDB" id="A0A6J6TZY1"/>
<organism evidence="2">
    <name type="scientific">freshwater metagenome</name>
    <dbReference type="NCBI Taxonomy" id="449393"/>
    <lineage>
        <taxon>unclassified sequences</taxon>
        <taxon>metagenomes</taxon>
        <taxon>ecological metagenomes</taxon>
    </lineage>
</organism>
<dbReference type="EMBL" id="CAEZZG010000005">
    <property type="protein sequence ID" value="CAB4752666.1"/>
    <property type="molecule type" value="Genomic_DNA"/>
</dbReference>
<accession>A0A6J6TZY1</accession>
<dbReference type="Pfam" id="PF13460">
    <property type="entry name" value="NAD_binding_10"/>
    <property type="match status" value="1"/>
</dbReference>
<evidence type="ECO:0000259" key="1">
    <source>
        <dbReference type="Pfam" id="PF13460"/>
    </source>
</evidence>
<dbReference type="Gene3D" id="3.40.50.720">
    <property type="entry name" value="NAD(P)-binding Rossmann-like Domain"/>
    <property type="match status" value="1"/>
</dbReference>
<name>A0A6J6TZY1_9ZZZZ</name>
<dbReference type="InterPro" id="IPR016040">
    <property type="entry name" value="NAD(P)-bd_dom"/>
</dbReference>
<dbReference type="GO" id="GO:0044877">
    <property type="term" value="F:protein-containing complex binding"/>
    <property type="evidence" value="ECO:0007669"/>
    <property type="project" value="TreeGrafter"/>
</dbReference>
<dbReference type="SUPFAM" id="SSF51735">
    <property type="entry name" value="NAD(P)-binding Rossmann-fold domains"/>
    <property type="match status" value="1"/>
</dbReference>
<proteinExistence type="predicted"/>
<evidence type="ECO:0000313" key="2">
    <source>
        <dbReference type="EMBL" id="CAB4752666.1"/>
    </source>
</evidence>
<dbReference type="PANTHER" id="PTHR12126">
    <property type="entry name" value="NADH-UBIQUINONE OXIDOREDUCTASE 39 KDA SUBUNIT-RELATED"/>
    <property type="match status" value="1"/>
</dbReference>
<dbReference type="PANTHER" id="PTHR12126:SF11">
    <property type="entry name" value="NADH DEHYDROGENASE [UBIQUINONE] 1 ALPHA SUBCOMPLEX SUBUNIT 9, MITOCHONDRIAL"/>
    <property type="match status" value="1"/>
</dbReference>